<dbReference type="EMBL" id="BPVZ01000276">
    <property type="protein sequence ID" value="GKV48947.1"/>
    <property type="molecule type" value="Genomic_DNA"/>
</dbReference>
<sequence>MANVRSSLPSMLRQLLAGEGAIGPSIKLDSEPPPKIKAFIDKVIQSPLQDIAILLSGFCWEYNKGNSKCTSFHNFIRLVFASGLLSISSSQGC</sequence>
<keyword evidence="2" id="KW-1185">Reference proteome</keyword>
<organism evidence="1 2">
    <name type="scientific">Rubroshorea leprosula</name>
    <dbReference type="NCBI Taxonomy" id="152421"/>
    <lineage>
        <taxon>Eukaryota</taxon>
        <taxon>Viridiplantae</taxon>
        <taxon>Streptophyta</taxon>
        <taxon>Embryophyta</taxon>
        <taxon>Tracheophyta</taxon>
        <taxon>Spermatophyta</taxon>
        <taxon>Magnoliopsida</taxon>
        <taxon>eudicotyledons</taxon>
        <taxon>Gunneridae</taxon>
        <taxon>Pentapetalae</taxon>
        <taxon>rosids</taxon>
        <taxon>malvids</taxon>
        <taxon>Malvales</taxon>
        <taxon>Dipterocarpaceae</taxon>
        <taxon>Rubroshorea</taxon>
    </lineage>
</organism>
<protein>
    <submittedName>
        <fullName evidence="1">Uncharacterized protein</fullName>
    </submittedName>
</protein>
<dbReference type="AlphaFoldDB" id="A0AAV5MHF3"/>
<reference evidence="1 2" key="1">
    <citation type="journal article" date="2021" name="Commun. Biol.">
        <title>The genome of Shorea leprosula (Dipterocarpaceae) highlights the ecological relevance of drought in aseasonal tropical rainforests.</title>
        <authorList>
            <person name="Ng K.K.S."/>
            <person name="Kobayashi M.J."/>
            <person name="Fawcett J.A."/>
            <person name="Hatakeyama M."/>
            <person name="Paape T."/>
            <person name="Ng C.H."/>
            <person name="Ang C.C."/>
            <person name="Tnah L.H."/>
            <person name="Lee C.T."/>
            <person name="Nishiyama T."/>
            <person name="Sese J."/>
            <person name="O'Brien M.J."/>
            <person name="Copetti D."/>
            <person name="Mohd Noor M.I."/>
            <person name="Ong R.C."/>
            <person name="Putra M."/>
            <person name="Sireger I.Z."/>
            <person name="Indrioko S."/>
            <person name="Kosugi Y."/>
            <person name="Izuno A."/>
            <person name="Isagi Y."/>
            <person name="Lee S.L."/>
            <person name="Shimizu K.K."/>
        </authorList>
    </citation>
    <scope>NUCLEOTIDE SEQUENCE [LARGE SCALE GENOMIC DNA]</scope>
    <source>
        <strain evidence="1">214</strain>
    </source>
</reference>
<gene>
    <name evidence="1" type="ORF">SLEP1_g55724</name>
</gene>
<proteinExistence type="predicted"/>
<dbReference type="Proteomes" id="UP001054252">
    <property type="component" value="Unassembled WGS sequence"/>
</dbReference>
<accession>A0AAV5MHF3</accession>
<evidence type="ECO:0000313" key="1">
    <source>
        <dbReference type="EMBL" id="GKV48947.1"/>
    </source>
</evidence>
<comment type="caution">
    <text evidence="1">The sequence shown here is derived from an EMBL/GenBank/DDBJ whole genome shotgun (WGS) entry which is preliminary data.</text>
</comment>
<name>A0AAV5MHF3_9ROSI</name>
<evidence type="ECO:0000313" key="2">
    <source>
        <dbReference type="Proteomes" id="UP001054252"/>
    </source>
</evidence>